<evidence type="ECO:0000313" key="13">
    <source>
        <dbReference type="EMBL" id="CAH0385718.1"/>
    </source>
</evidence>
<dbReference type="Proteomes" id="UP001152759">
    <property type="component" value="Chromosome 2"/>
</dbReference>
<dbReference type="Pfam" id="PF07993">
    <property type="entry name" value="NAD_binding_4"/>
    <property type="match status" value="1"/>
</dbReference>
<reference evidence="13" key="1">
    <citation type="submission" date="2021-12" db="EMBL/GenBank/DDBJ databases">
        <authorList>
            <person name="King R."/>
        </authorList>
    </citation>
    <scope>NUCLEOTIDE SEQUENCE</scope>
</reference>
<dbReference type="InterPro" id="IPR036291">
    <property type="entry name" value="NAD(P)-bd_dom_sf"/>
</dbReference>
<dbReference type="InterPro" id="IPR026055">
    <property type="entry name" value="FAR"/>
</dbReference>
<evidence type="ECO:0000256" key="9">
    <source>
        <dbReference type="ARBA" id="ARBA00052530"/>
    </source>
</evidence>
<evidence type="ECO:0000256" key="10">
    <source>
        <dbReference type="RuleBase" id="RU363097"/>
    </source>
</evidence>
<evidence type="ECO:0000256" key="5">
    <source>
        <dbReference type="ARBA" id="ARBA00022857"/>
    </source>
</evidence>
<dbReference type="KEGG" id="btab:109041824"/>
<dbReference type="PANTHER" id="PTHR11011">
    <property type="entry name" value="MALE STERILITY PROTEIN 2-RELATED"/>
    <property type="match status" value="1"/>
</dbReference>
<organism evidence="13 14">
    <name type="scientific">Bemisia tabaci</name>
    <name type="common">Sweetpotato whitefly</name>
    <name type="synonym">Aleurodes tabaci</name>
    <dbReference type="NCBI Taxonomy" id="7038"/>
    <lineage>
        <taxon>Eukaryota</taxon>
        <taxon>Metazoa</taxon>
        <taxon>Ecdysozoa</taxon>
        <taxon>Arthropoda</taxon>
        <taxon>Hexapoda</taxon>
        <taxon>Insecta</taxon>
        <taxon>Pterygota</taxon>
        <taxon>Neoptera</taxon>
        <taxon>Paraneoptera</taxon>
        <taxon>Hemiptera</taxon>
        <taxon>Sternorrhyncha</taxon>
        <taxon>Aleyrodoidea</taxon>
        <taxon>Aleyrodidae</taxon>
        <taxon>Aleyrodinae</taxon>
        <taxon>Bemisia</taxon>
    </lineage>
</organism>
<comment type="function">
    <text evidence="10">Catalyzes the reduction of fatty acyl-CoA to fatty alcohols.</text>
</comment>
<dbReference type="Pfam" id="PF03015">
    <property type="entry name" value="Sterile"/>
    <property type="match status" value="1"/>
</dbReference>
<dbReference type="EC" id="1.2.1.84" evidence="10"/>
<evidence type="ECO:0000256" key="3">
    <source>
        <dbReference type="ARBA" id="ARBA00022516"/>
    </source>
</evidence>
<dbReference type="Gene3D" id="3.40.50.720">
    <property type="entry name" value="NAD(P)-binding Rossmann-like Domain"/>
    <property type="match status" value="1"/>
</dbReference>
<dbReference type="EMBL" id="OU963863">
    <property type="protein sequence ID" value="CAH0385718.1"/>
    <property type="molecule type" value="Genomic_DNA"/>
</dbReference>
<dbReference type="InterPro" id="IPR013120">
    <property type="entry name" value="FAR_NAD-bd"/>
</dbReference>
<dbReference type="CDD" id="cd09071">
    <property type="entry name" value="FAR_C"/>
    <property type="match status" value="1"/>
</dbReference>
<evidence type="ECO:0000256" key="4">
    <source>
        <dbReference type="ARBA" id="ARBA00022692"/>
    </source>
</evidence>
<evidence type="ECO:0000256" key="8">
    <source>
        <dbReference type="ARBA" id="ARBA00023136"/>
    </source>
</evidence>
<dbReference type="GO" id="GO:0080019">
    <property type="term" value="F:alcohol-forming very long-chain fatty acyl-CoA reductase activity"/>
    <property type="evidence" value="ECO:0007669"/>
    <property type="project" value="InterPro"/>
</dbReference>
<dbReference type="SUPFAM" id="SSF51735">
    <property type="entry name" value="NAD(P)-binding Rossmann-fold domains"/>
    <property type="match status" value="1"/>
</dbReference>
<evidence type="ECO:0000256" key="1">
    <source>
        <dbReference type="ARBA" id="ARBA00004141"/>
    </source>
</evidence>
<keyword evidence="6 10" id="KW-1133">Transmembrane helix</keyword>
<evidence type="ECO:0000256" key="2">
    <source>
        <dbReference type="ARBA" id="ARBA00005928"/>
    </source>
</evidence>
<gene>
    <name evidence="13" type="ORF">BEMITA_LOCUS4917</name>
</gene>
<dbReference type="GO" id="GO:0102965">
    <property type="term" value="F:alcohol-forming long-chain fatty acyl-CoA reductase activity"/>
    <property type="evidence" value="ECO:0007669"/>
    <property type="project" value="UniProtKB-EC"/>
</dbReference>
<keyword evidence="3 10" id="KW-0444">Lipid biosynthesis</keyword>
<comment type="similarity">
    <text evidence="2 10">Belongs to the fatty acyl-CoA reductase family.</text>
</comment>
<name>A0A9P0A8T5_BEMTA</name>
<keyword evidence="10" id="KW-0560">Oxidoreductase</keyword>
<keyword evidence="4 10" id="KW-0812">Transmembrane</keyword>
<keyword evidence="14" id="KW-1185">Reference proteome</keyword>
<proteinExistence type="inferred from homology"/>
<evidence type="ECO:0000259" key="12">
    <source>
        <dbReference type="Pfam" id="PF07993"/>
    </source>
</evidence>
<accession>A0A9P0A8T5</accession>
<comment type="subcellular location">
    <subcellularLocation>
        <location evidence="1">Membrane</location>
        <topology evidence="1">Multi-pass membrane protein</topology>
    </subcellularLocation>
</comment>
<dbReference type="FunFam" id="3.40.50.720:FF:000143">
    <property type="entry name" value="Fatty acyl-CoA reductase"/>
    <property type="match status" value="1"/>
</dbReference>
<comment type="catalytic activity">
    <reaction evidence="9 10">
        <text>a long-chain fatty acyl-CoA + 2 NADPH + 2 H(+) = a long-chain primary fatty alcohol + 2 NADP(+) + CoA</text>
        <dbReference type="Rhea" id="RHEA:52716"/>
        <dbReference type="ChEBI" id="CHEBI:15378"/>
        <dbReference type="ChEBI" id="CHEBI:57287"/>
        <dbReference type="ChEBI" id="CHEBI:57783"/>
        <dbReference type="ChEBI" id="CHEBI:58349"/>
        <dbReference type="ChEBI" id="CHEBI:77396"/>
        <dbReference type="ChEBI" id="CHEBI:83139"/>
        <dbReference type="EC" id="1.2.1.84"/>
    </reaction>
</comment>
<sequence length="528" mass="61854">MDYFDNRDDLELLTAKKVTQDDSPILEFYKGKNILITGGSGFFGKVLLEKLLRTCGGVNKIYLLMRPKRGKTPSERMKEQFNDLLFEKMKEQTPNYLSKVELVEGDMSEDRIGLSDADYDKLMREVHIIFHAAASLRMDEHLRYAYQTNVTATKFLLEMARKMPQLKSMIHFSTAYSHAHRKHFGERFYSTELTSEDIQQLFENLDDWQIGAITSKVVGKWLNTYGYTKALAENMVQTYREKYGLPVAVARPSIVVSTYKDPVRAWINNVYGATGVLAGAALGVLHTFYCDKYKRADLIPVDYVIHASIAMAWQIANQELKPGKDPVFNLVSTHYHKDLTWDKFMWFNENAHVQQRLEATVAVWPYSFRLENWRLKYEIECVQMHIIPAIIFDTMLRLAGKPPMLLRTFRKVISFVSFFYPYCQREWDYESNNVAELNSELTPYEREIFQFDIKKVDWNDFFWYYMRGLRLYVVKDDMSTLPEARIKSRRKKVLHKALLISIYAFRAYVVYLAVSFICSCIKSRFIVV</sequence>
<dbReference type="CDD" id="cd05236">
    <property type="entry name" value="FAR-N_SDR_e"/>
    <property type="match status" value="1"/>
</dbReference>
<dbReference type="AlphaFoldDB" id="A0A9P0A8T5"/>
<keyword evidence="8 10" id="KW-0472">Membrane</keyword>
<dbReference type="GO" id="GO:0016020">
    <property type="term" value="C:membrane"/>
    <property type="evidence" value="ECO:0007669"/>
    <property type="project" value="UniProtKB-SubCell"/>
</dbReference>
<evidence type="ECO:0000256" key="7">
    <source>
        <dbReference type="ARBA" id="ARBA00023098"/>
    </source>
</evidence>
<evidence type="ECO:0000313" key="14">
    <source>
        <dbReference type="Proteomes" id="UP001152759"/>
    </source>
</evidence>
<dbReference type="GO" id="GO:0005777">
    <property type="term" value="C:peroxisome"/>
    <property type="evidence" value="ECO:0007669"/>
    <property type="project" value="TreeGrafter"/>
</dbReference>
<feature type="transmembrane region" description="Helical" evidence="10">
    <location>
        <begin position="497"/>
        <end position="517"/>
    </location>
</feature>
<dbReference type="InterPro" id="IPR033640">
    <property type="entry name" value="FAR_C"/>
</dbReference>
<keyword evidence="5 10" id="KW-0521">NADP</keyword>
<feature type="domain" description="Fatty acyl-CoA reductase C-terminal" evidence="11">
    <location>
        <begin position="384"/>
        <end position="476"/>
    </location>
</feature>
<evidence type="ECO:0000259" key="11">
    <source>
        <dbReference type="Pfam" id="PF03015"/>
    </source>
</evidence>
<feature type="domain" description="Thioester reductase (TE)" evidence="12">
    <location>
        <begin position="36"/>
        <end position="307"/>
    </location>
</feature>
<protein>
    <recommendedName>
        <fullName evidence="10">Fatty acyl-CoA reductase</fullName>
        <ecNumber evidence="10">1.2.1.84</ecNumber>
    </recommendedName>
</protein>
<dbReference type="PANTHER" id="PTHR11011:SF60">
    <property type="entry name" value="FATTY ACYL-COA REDUCTASE-RELATED"/>
    <property type="match status" value="1"/>
</dbReference>
<evidence type="ECO:0000256" key="6">
    <source>
        <dbReference type="ARBA" id="ARBA00022989"/>
    </source>
</evidence>
<dbReference type="GO" id="GO:0035336">
    <property type="term" value="P:long-chain fatty-acyl-CoA metabolic process"/>
    <property type="evidence" value="ECO:0007669"/>
    <property type="project" value="TreeGrafter"/>
</dbReference>
<keyword evidence="7 10" id="KW-0443">Lipid metabolism</keyword>